<dbReference type="CDD" id="cd06587">
    <property type="entry name" value="VOC"/>
    <property type="match status" value="1"/>
</dbReference>
<sequence length="130" mass="15012">MKQHHAGIQVKNLFQSELFYVRNFGFIRETLFRLGSEKIIFLRKDDVRLEIIEDNEFISCSCCSHTHFAWEVEGLDELMAALNEAGLQIEEGPFTLANGWKTVFYLGPDQELIELVEAKVKDDKLTSFPL</sequence>
<feature type="domain" description="VOC" evidence="2">
    <location>
        <begin position="2"/>
        <end position="118"/>
    </location>
</feature>
<dbReference type="EMBL" id="PREZ01000003">
    <property type="protein sequence ID" value="PPA70805.1"/>
    <property type="molecule type" value="Genomic_DNA"/>
</dbReference>
<evidence type="ECO:0000313" key="3">
    <source>
        <dbReference type="EMBL" id="PPA70805.1"/>
    </source>
</evidence>
<dbReference type="OrthoDB" id="371072at2"/>
<dbReference type="PROSITE" id="PS51819">
    <property type="entry name" value="VOC"/>
    <property type="match status" value="1"/>
</dbReference>
<gene>
    <name evidence="3" type="ORF">C4B60_08410</name>
</gene>
<dbReference type="GO" id="GO:0051213">
    <property type="term" value="F:dioxygenase activity"/>
    <property type="evidence" value="ECO:0007669"/>
    <property type="project" value="UniProtKB-KW"/>
</dbReference>
<dbReference type="Pfam" id="PF00903">
    <property type="entry name" value="Glyoxalase"/>
    <property type="match status" value="1"/>
</dbReference>
<dbReference type="RefSeq" id="WP_104057555.1">
    <property type="nucleotide sequence ID" value="NZ_PREZ01000003.1"/>
</dbReference>
<dbReference type="PANTHER" id="PTHR36113">
    <property type="entry name" value="LYASE, PUTATIVE-RELATED-RELATED"/>
    <property type="match status" value="1"/>
</dbReference>
<dbReference type="Gene3D" id="3.10.180.10">
    <property type="entry name" value="2,3-Dihydroxybiphenyl 1,2-Dioxygenase, domain 1"/>
    <property type="match status" value="1"/>
</dbReference>
<evidence type="ECO:0000256" key="1">
    <source>
        <dbReference type="ARBA" id="ARBA00022723"/>
    </source>
</evidence>
<dbReference type="AlphaFoldDB" id="A0A2S5GD09"/>
<dbReference type="InterPro" id="IPR004360">
    <property type="entry name" value="Glyas_Fos-R_dOase_dom"/>
</dbReference>
<evidence type="ECO:0000259" key="2">
    <source>
        <dbReference type="PROSITE" id="PS51819"/>
    </source>
</evidence>
<dbReference type="GO" id="GO:0046872">
    <property type="term" value="F:metal ion binding"/>
    <property type="evidence" value="ECO:0007669"/>
    <property type="project" value="UniProtKB-KW"/>
</dbReference>
<name>A0A2S5GD09_9BACL</name>
<comment type="caution">
    <text evidence="3">The sequence shown here is derived from an EMBL/GenBank/DDBJ whole genome shotgun (WGS) entry which is preliminary data.</text>
</comment>
<evidence type="ECO:0000313" key="4">
    <source>
        <dbReference type="Proteomes" id="UP000239047"/>
    </source>
</evidence>
<reference evidence="3 4" key="1">
    <citation type="submission" date="2018-02" db="EMBL/GenBank/DDBJ databases">
        <title>Jeotgalibacillus proteolyticum sp. nov. a protease producing bacterium isolated from ocean sediments of Laizhou Bay.</title>
        <authorList>
            <person name="Li Y."/>
        </authorList>
    </citation>
    <scope>NUCLEOTIDE SEQUENCE [LARGE SCALE GENOMIC DNA]</scope>
    <source>
        <strain evidence="3 4">22-7</strain>
    </source>
</reference>
<keyword evidence="1" id="KW-0479">Metal-binding</keyword>
<keyword evidence="3" id="KW-0223">Dioxygenase</keyword>
<organism evidence="3 4">
    <name type="scientific">Jeotgalibacillus proteolyticus</name>
    <dbReference type="NCBI Taxonomy" id="2082395"/>
    <lineage>
        <taxon>Bacteria</taxon>
        <taxon>Bacillati</taxon>
        <taxon>Bacillota</taxon>
        <taxon>Bacilli</taxon>
        <taxon>Bacillales</taxon>
        <taxon>Caryophanaceae</taxon>
        <taxon>Jeotgalibacillus</taxon>
    </lineage>
</organism>
<dbReference type="Proteomes" id="UP000239047">
    <property type="component" value="Unassembled WGS sequence"/>
</dbReference>
<protein>
    <submittedName>
        <fullName evidence="3">Glyoxalase/bleomycin resistance/dioxygenase family protein</fullName>
    </submittedName>
</protein>
<proteinExistence type="predicted"/>
<keyword evidence="4" id="KW-1185">Reference proteome</keyword>
<keyword evidence="3" id="KW-0560">Oxidoreductase</keyword>
<accession>A0A2S5GD09</accession>
<dbReference type="InterPro" id="IPR029068">
    <property type="entry name" value="Glyas_Bleomycin-R_OHBP_Dase"/>
</dbReference>
<dbReference type="SUPFAM" id="SSF54593">
    <property type="entry name" value="Glyoxalase/Bleomycin resistance protein/Dihydroxybiphenyl dioxygenase"/>
    <property type="match status" value="1"/>
</dbReference>
<dbReference type="PANTHER" id="PTHR36113:SF6">
    <property type="entry name" value="FOSFOMYCIN RESISTANCE PROTEIN FOSX"/>
    <property type="match status" value="1"/>
</dbReference>
<dbReference type="InterPro" id="IPR037523">
    <property type="entry name" value="VOC_core"/>
</dbReference>
<dbReference type="InterPro" id="IPR051332">
    <property type="entry name" value="Fosfomycin_Res_Enzymes"/>
</dbReference>